<accession>A0A3B1CD91</accession>
<organism evidence="1">
    <name type="scientific">hydrothermal vent metagenome</name>
    <dbReference type="NCBI Taxonomy" id="652676"/>
    <lineage>
        <taxon>unclassified sequences</taxon>
        <taxon>metagenomes</taxon>
        <taxon>ecological metagenomes</taxon>
    </lineage>
</organism>
<sequence length="96" mass="10401">MRKIALSILMVYMSLSGLMMVRAGGHALVHQQSPDHAAQHASFVCTWMCAASTSTESAGLQYEASLHPSTETPNIYIKFFLAPLPITLPFGRAPPV</sequence>
<proteinExistence type="predicted"/>
<dbReference type="EMBL" id="UOGF01000035">
    <property type="protein sequence ID" value="VAX28199.1"/>
    <property type="molecule type" value="Genomic_DNA"/>
</dbReference>
<name>A0A3B1CD91_9ZZZZ</name>
<dbReference type="AlphaFoldDB" id="A0A3B1CD91"/>
<protein>
    <submittedName>
        <fullName evidence="1">Uncharacterized protein</fullName>
    </submittedName>
</protein>
<gene>
    <name evidence="1" type="ORF">MNBD_NITROSPIRAE01-2354</name>
</gene>
<evidence type="ECO:0000313" key="1">
    <source>
        <dbReference type="EMBL" id="VAX28199.1"/>
    </source>
</evidence>
<reference evidence="1" key="1">
    <citation type="submission" date="2018-06" db="EMBL/GenBank/DDBJ databases">
        <authorList>
            <person name="Zhirakovskaya E."/>
        </authorList>
    </citation>
    <scope>NUCLEOTIDE SEQUENCE</scope>
</reference>